<proteinExistence type="predicted"/>
<organism evidence="2 3">
    <name type="scientific">Salimicrobium humidisoli</name>
    <dbReference type="NCBI Taxonomy" id="2029857"/>
    <lineage>
        <taxon>Bacteria</taxon>
        <taxon>Bacillati</taxon>
        <taxon>Bacillota</taxon>
        <taxon>Bacilli</taxon>
        <taxon>Bacillales</taxon>
        <taxon>Bacillaceae</taxon>
        <taxon>Salimicrobium</taxon>
    </lineage>
</organism>
<dbReference type="InterPro" id="IPR027393">
    <property type="entry name" value="Virus_scaffolding_prot_C"/>
</dbReference>
<dbReference type="EMBL" id="NSGH01000010">
    <property type="protein sequence ID" value="PBB05639.1"/>
    <property type="molecule type" value="Genomic_DNA"/>
</dbReference>
<comment type="caution">
    <text evidence="2">The sequence shown here is derived from an EMBL/GenBank/DDBJ whole genome shotgun (WGS) entry which is preliminary data.</text>
</comment>
<protein>
    <recommendedName>
        <fullName evidence="1">IDEAL domain-containing protein</fullName>
    </recommendedName>
</protein>
<reference evidence="2 3" key="1">
    <citation type="submission" date="2017-08" db="EMBL/GenBank/DDBJ databases">
        <title>Salimicrobium alkalisoli sp. nov., isolated from saline alkaline soil.</title>
        <authorList>
            <person name="Zhang G."/>
            <person name="Xiong Q."/>
        </authorList>
    </citation>
    <scope>NUCLEOTIDE SEQUENCE [LARGE SCALE GENOMIC DNA]</scope>
    <source>
        <strain evidence="2 3">WN024</strain>
    </source>
</reference>
<feature type="domain" description="IDEAL" evidence="1">
    <location>
        <begin position="113"/>
        <end position="149"/>
    </location>
</feature>
<sequence length="158" mass="18402">MNGVGVMMQLEHLQPYAIIEDGPFLRIIFDHSYVTLNVDEETYQFIPSESCEIFINKDLNKVHNLFDVFTFESGKEVLHVTVIDLMHMKEFRSELYGIIHSFYEKRTTIPAAAVQEVVQELERENILRLIDRAIDEGEEAAFVELTNRLSEYEGKVEE</sequence>
<evidence type="ECO:0000259" key="1">
    <source>
        <dbReference type="SMART" id="SM00914"/>
    </source>
</evidence>
<dbReference type="SMART" id="SM00914">
    <property type="entry name" value="IDEAL"/>
    <property type="match status" value="1"/>
</dbReference>
<gene>
    <name evidence="2" type="ORF">CKW00_07625</name>
</gene>
<evidence type="ECO:0000313" key="3">
    <source>
        <dbReference type="Proteomes" id="UP000217561"/>
    </source>
</evidence>
<dbReference type="InterPro" id="IPR014957">
    <property type="entry name" value="IDEAL_dom"/>
</dbReference>
<dbReference type="Proteomes" id="UP000217561">
    <property type="component" value="Unassembled WGS sequence"/>
</dbReference>
<accession>A0ABX4HR31</accession>
<dbReference type="Gene3D" id="4.10.810.10">
    <property type="entry name" value="Virus Scaffolding Protein, Chain A"/>
    <property type="match status" value="1"/>
</dbReference>
<evidence type="ECO:0000313" key="2">
    <source>
        <dbReference type="EMBL" id="PBB05639.1"/>
    </source>
</evidence>
<name>A0ABX4HR31_9BACI</name>
<dbReference type="Pfam" id="PF08858">
    <property type="entry name" value="IDEAL"/>
    <property type="match status" value="1"/>
</dbReference>
<keyword evidence="3" id="KW-1185">Reference proteome</keyword>